<name>A0A9D6Z1W8_9BACT</name>
<evidence type="ECO:0000256" key="1">
    <source>
        <dbReference type="SAM" id="MobiDB-lite"/>
    </source>
</evidence>
<protein>
    <submittedName>
        <fullName evidence="2">Uncharacterized protein</fullName>
    </submittedName>
</protein>
<dbReference type="Proteomes" id="UP000807825">
    <property type="component" value="Unassembled WGS sequence"/>
</dbReference>
<organism evidence="2 3">
    <name type="scientific">Desulfomonile tiedjei</name>
    <dbReference type="NCBI Taxonomy" id="2358"/>
    <lineage>
        <taxon>Bacteria</taxon>
        <taxon>Pseudomonadati</taxon>
        <taxon>Thermodesulfobacteriota</taxon>
        <taxon>Desulfomonilia</taxon>
        <taxon>Desulfomonilales</taxon>
        <taxon>Desulfomonilaceae</taxon>
        <taxon>Desulfomonile</taxon>
    </lineage>
</organism>
<evidence type="ECO:0000313" key="2">
    <source>
        <dbReference type="EMBL" id="MBI5248037.1"/>
    </source>
</evidence>
<gene>
    <name evidence="2" type="ORF">HY912_00960</name>
</gene>
<dbReference type="EMBL" id="JACRDE010000031">
    <property type="protein sequence ID" value="MBI5248037.1"/>
    <property type="molecule type" value="Genomic_DNA"/>
</dbReference>
<comment type="caution">
    <text evidence="2">The sequence shown here is derived from an EMBL/GenBank/DDBJ whole genome shotgun (WGS) entry which is preliminary data.</text>
</comment>
<feature type="region of interest" description="Disordered" evidence="1">
    <location>
        <begin position="25"/>
        <end position="51"/>
    </location>
</feature>
<accession>A0A9D6Z1W8</accession>
<sequence>MTISERHGIDVINDASSWFAFKQATTRKGGKDAGPTAVPGDGPPEAVSKFE</sequence>
<dbReference type="AlphaFoldDB" id="A0A9D6Z1W8"/>
<proteinExistence type="predicted"/>
<reference evidence="2" key="1">
    <citation type="submission" date="2020-07" db="EMBL/GenBank/DDBJ databases">
        <title>Huge and variable diversity of episymbiotic CPR bacteria and DPANN archaea in groundwater ecosystems.</title>
        <authorList>
            <person name="He C.Y."/>
            <person name="Keren R."/>
            <person name="Whittaker M."/>
            <person name="Farag I.F."/>
            <person name="Doudna J."/>
            <person name="Cate J.H.D."/>
            <person name="Banfield J.F."/>
        </authorList>
    </citation>
    <scope>NUCLEOTIDE SEQUENCE</scope>
    <source>
        <strain evidence="2">NC_groundwater_1664_Pr3_B-0.1um_52_9</strain>
    </source>
</reference>
<evidence type="ECO:0000313" key="3">
    <source>
        <dbReference type="Proteomes" id="UP000807825"/>
    </source>
</evidence>